<keyword evidence="2" id="KW-1185">Reference proteome</keyword>
<name>A0ACB9EHV7_ARCLA</name>
<gene>
    <name evidence="1" type="ORF">L6452_05710</name>
</gene>
<reference evidence="2" key="1">
    <citation type="journal article" date="2022" name="Mol. Ecol. Resour.">
        <title>The genomes of chicory, endive, great burdock and yacon provide insights into Asteraceae palaeo-polyploidization history and plant inulin production.</title>
        <authorList>
            <person name="Fan W."/>
            <person name="Wang S."/>
            <person name="Wang H."/>
            <person name="Wang A."/>
            <person name="Jiang F."/>
            <person name="Liu H."/>
            <person name="Zhao H."/>
            <person name="Xu D."/>
            <person name="Zhang Y."/>
        </authorList>
    </citation>
    <scope>NUCLEOTIDE SEQUENCE [LARGE SCALE GENOMIC DNA]</scope>
    <source>
        <strain evidence="2">cv. Niubang</strain>
    </source>
</reference>
<sequence>MKAPEIIFWDILRDQGKEYFRINRLGDHYEVYATWGKIIRSCSRSDLEETHKVGMSLYGKVLKEVGVSLTKIAIEYLCMMFEPERVKNRIKDLHHEYGFKKIDHWMLYEGCEVYVLTIDKSYNEYYLVDKVYDHSKAKLQAMLKAKLVCPKNSEMARIIMSWNERIGVGNIQSSRKEGSSGLKDKLATCVVTNVPMSDLLIKSEFQRFCEEVRGSMNEHNFQRIDGSETSALGSENNKLRAEVSTLKTKLLDSTNGIQGLEQELFQHKAVSSLVIAALKAQIATLQTQSSSFANVQRELKDIRDESSTLDSSTLTLTTLNFEALSEVVEES</sequence>
<evidence type="ECO:0000313" key="1">
    <source>
        <dbReference type="EMBL" id="KAI3758158.1"/>
    </source>
</evidence>
<organism evidence="1 2">
    <name type="scientific">Arctium lappa</name>
    <name type="common">Greater burdock</name>
    <name type="synonym">Lappa major</name>
    <dbReference type="NCBI Taxonomy" id="4217"/>
    <lineage>
        <taxon>Eukaryota</taxon>
        <taxon>Viridiplantae</taxon>
        <taxon>Streptophyta</taxon>
        <taxon>Embryophyta</taxon>
        <taxon>Tracheophyta</taxon>
        <taxon>Spermatophyta</taxon>
        <taxon>Magnoliopsida</taxon>
        <taxon>eudicotyledons</taxon>
        <taxon>Gunneridae</taxon>
        <taxon>Pentapetalae</taxon>
        <taxon>asterids</taxon>
        <taxon>campanulids</taxon>
        <taxon>Asterales</taxon>
        <taxon>Asteraceae</taxon>
        <taxon>Carduoideae</taxon>
        <taxon>Cardueae</taxon>
        <taxon>Arctiinae</taxon>
        <taxon>Arctium</taxon>
    </lineage>
</organism>
<protein>
    <submittedName>
        <fullName evidence="1">Uncharacterized protein</fullName>
    </submittedName>
</protein>
<dbReference type="EMBL" id="CM042048">
    <property type="protein sequence ID" value="KAI3758158.1"/>
    <property type="molecule type" value="Genomic_DNA"/>
</dbReference>
<dbReference type="Proteomes" id="UP001055879">
    <property type="component" value="Linkage Group LG02"/>
</dbReference>
<comment type="caution">
    <text evidence="1">The sequence shown here is derived from an EMBL/GenBank/DDBJ whole genome shotgun (WGS) entry which is preliminary data.</text>
</comment>
<evidence type="ECO:0000313" key="2">
    <source>
        <dbReference type="Proteomes" id="UP001055879"/>
    </source>
</evidence>
<proteinExistence type="predicted"/>
<accession>A0ACB9EHV7</accession>
<reference evidence="1 2" key="2">
    <citation type="journal article" date="2022" name="Mol. Ecol. Resour.">
        <title>The genomes of chicory, endive, great burdock and yacon provide insights into Asteraceae paleo-polyploidization history and plant inulin production.</title>
        <authorList>
            <person name="Fan W."/>
            <person name="Wang S."/>
            <person name="Wang H."/>
            <person name="Wang A."/>
            <person name="Jiang F."/>
            <person name="Liu H."/>
            <person name="Zhao H."/>
            <person name="Xu D."/>
            <person name="Zhang Y."/>
        </authorList>
    </citation>
    <scope>NUCLEOTIDE SEQUENCE [LARGE SCALE GENOMIC DNA]</scope>
    <source>
        <strain evidence="2">cv. Niubang</strain>
    </source>
</reference>